<dbReference type="InterPro" id="IPR049192">
    <property type="entry name" value="DUF4246_C"/>
</dbReference>
<evidence type="ECO:0000259" key="1">
    <source>
        <dbReference type="Pfam" id="PF14033"/>
    </source>
</evidence>
<comment type="caution">
    <text evidence="3">The sequence shown here is derived from an EMBL/GenBank/DDBJ whole genome shotgun (WGS) entry which is preliminary data.</text>
</comment>
<dbReference type="InterPro" id="IPR025340">
    <property type="entry name" value="DUF4246"/>
</dbReference>
<dbReference type="InterPro" id="IPR049207">
    <property type="entry name" value="DUF4246_N"/>
</dbReference>
<dbReference type="Pfam" id="PF14033">
    <property type="entry name" value="DUF4246"/>
    <property type="match status" value="1"/>
</dbReference>
<dbReference type="AlphaFoldDB" id="A0AAD7ATB1"/>
<evidence type="ECO:0000259" key="2">
    <source>
        <dbReference type="Pfam" id="PF21666"/>
    </source>
</evidence>
<sequence length="555" mass="63250">MGNFPDVESREELCWGPQPRTLAELRMYGLSWAIRSKPEWQRKISNPSVVEKWRKEAMDQQEGVRVEKRLTPNMVNYVLTELAGYARLSDPITGIECGPFDAIWYSDRLVSNDVSDRLRAAVTAELENVPDDLKDWHPGSNGQVLDLVHPSLYCIVYGRTCSPKVDEYRASSIRPDPVSKSFCWLPSDFQVDATDGSAKLVSPYINNLHPAKHKLMYPLVESVVSSVVPLFERVLSQINGQGKDIYRDIPPGSGRMKTKLNFGTWAGYNSKHVGDTIPCIWSEGDVEWREGMRGDEFTKLREEAPKVLPEALEEYTGELERSIAPFSLRGKTIQCIIKLANIHLTTDNPEYAGGSWHVEAMLNERIVTSGIYYYDEENISESKLAFRLTTGDPTYHEQDDELCMDILYGLKRDTHCLQNLGSIETKAGRTLAWPNVYQHRVAPFHLLDPTKPGHRKILAIFLVDPSIAPIPSATNIPPQQADWTFDALEDTRNDPDSLFSRLPPEPSNLIHENLPRTFMTRDEAEDYRLKLMEERTGFTQDHREELSYSFNMCEH</sequence>
<dbReference type="Proteomes" id="UP001218218">
    <property type="component" value="Unassembled WGS sequence"/>
</dbReference>
<organism evidence="3 4">
    <name type="scientific">Mycena albidolilacea</name>
    <dbReference type="NCBI Taxonomy" id="1033008"/>
    <lineage>
        <taxon>Eukaryota</taxon>
        <taxon>Fungi</taxon>
        <taxon>Dikarya</taxon>
        <taxon>Basidiomycota</taxon>
        <taxon>Agaricomycotina</taxon>
        <taxon>Agaricomycetes</taxon>
        <taxon>Agaricomycetidae</taxon>
        <taxon>Agaricales</taxon>
        <taxon>Marasmiineae</taxon>
        <taxon>Mycenaceae</taxon>
        <taxon>Mycena</taxon>
    </lineage>
</organism>
<protein>
    <submittedName>
        <fullName evidence="3">Uncharacterized protein</fullName>
    </submittedName>
</protein>
<dbReference type="PANTHER" id="PTHR33119:SF1">
    <property type="entry name" value="FE2OG DIOXYGENASE DOMAIN-CONTAINING PROTEIN"/>
    <property type="match status" value="1"/>
</dbReference>
<gene>
    <name evidence="3" type="ORF">DFH08DRAFT_760827</name>
</gene>
<evidence type="ECO:0000313" key="4">
    <source>
        <dbReference type="Proteomes" id="UP001218218"/>
    </source>
</evidence>
<dbReference type="PANTHER" id="PTHR33119">
    <property type="entry name" value="IFI3P"/>
    <property type="match status" value="1"/>
</dbReference>
<evidence type="ECO:0000313" key="3">
    <source>
        <dbReference type="EMBL" id="KAJ7367576.1"/>
    </source>
</evidence>
<reference evidence="3" key="1">
    <citation type="submission" date="2023-03" db="EMBL/GenBank/DDBJ databases">
        <title>Massive genome expansion in bonnet fungi (Mycena s.s.) driven by repeated elements and novel gene families across ecological guilds.</title>
        <authorList>
            <consortium name="Lawrence Berkeley National Laboratory"/>
            <person name="Harder C.B."/>
            <person name="Miyauchi S."/>
            <person name="Viragh M."/>
            <person name="Kuo A."/>
            <person name="Thoen E."/>
            <person name="Andreopoulos B."/>
            <person name="Lu D."/>
            <person name="Skrede I."/>
            <person name="Drula E."/>
            <person name="Henrissat B."/>
            <person name="Morin E."/>
            <person name="Kohler A."/>
            <person name="Barry K."/>
            <person name="LaButti K."/>
            <person name="Morin E."/>
            <person name="Salamov A."/>
            <person name="Lipzen A."/>
            <person name="Mereny Z."/>
            <person name="Hegedus B."/>
            <person name="Baldrian P."/>
            <person name="Stursova M."/>
            <person name="Weitz H."/>
            <person name="Taylor A."/>
            <person name="Grigoriev I.V."/>
            <person name="Nagy L.G."/>
            <person name="Martin F."/>
            <person name="Kauserud H."/>
        </authorList>
    </citation>
    <scope>NUCLEOTIDE SEQUENCE</scope>
    <source>
        <strain evidence="3">CBHHK002</strain>
    </source>
</reference>
<name>A0AAD7ATB1_9AGAR</name>
<dbReference type="Pfam" id="PF21666">
    <property type="entry name" value="DUF4246_N"/>
    <property type="match status" value="1"/>
</dbReference>
<proteinExistence type="predicted"/>
<dbReference type="EMBL" id="JARIHO010000001">
    <property type="protein sequence ID" value="KAJ7367576.1"/>
    <property type="molecule type" value="Genomic_DNA"/>
</dbReference>
<feature type="domain" description="DUF4246" evidence="2">
    <location>
        <begin position="4"/>
        <end position="56"/>
    </location>
</feature>
<keyword evidence="4" id="KW-1185">Reference proteome</keyword>
<feature type="domain" description="DUF4246" evidence="1">
    <location>
        <begin position="73"/>
        <end position="486"/>
    </location>
</feature>
<accession>A0AAD7ATB1</accession>